<evidence type="ECO:0000256" key="1">
    <source>
        <dbReference type="ARBA" id="ARBA00022837"/>
    </source>
</evidence>
<dbReference type="AlphaFoldDB" id="A0A915JMR1"/>
<evidence type="ECO:0000313" key="4">
    <source>
        <dbReference type="WBParaSite" id="nRc.2.0.1.t27271-RA"/>
    </source>
</evidence>
<dbReference type="SUPFAM" id="SSF47473">
    <property type="entry name" value="EF-hand"/>
    <property type="match status" value="1"/>
</dbReference>
<evidence type="ECO:0000313" key="3">
    <source>
        <dbReference type="Proteomes" id="UP000887565"/>
    </source>
</evidence>
<keyword evidence="3" id="KW-1185">Reference proteome</keyword>
<dbReference type="PROSITE" id="PS00018">
    <property type="entry name" value="EF_HAND_1"/>
    <property type="match status" value="1"/>
</dbReference>
<organism evidence="3 4">
    <name type="scientific">Romanomermis culicivorax</name>
    <name type="common">Nematode worm</name>
    <dbReference type="NCBI Taxonomy" id="13658"/>
    <lineage>
        <taxon>Eukaryota</taxon>
        <taxon>Metazoa</taxon>
        <taxon>Ecdysozoa</taxon>
        <taxon>Nematoda</taxon>
        <taxon>Enoplea</taxon>
        <taxon>Dorylaimia</taxon>
        <taxon>Mermithida</taxon>
        <taxon>Mermithoidea</taxon>
        <taxon>Mermithidae</taxon>
        <taxon>Romanomermis</taxon>
    </lineage>
</organism>
<protein>
    <submittedName>
        <fullName evidence="4">EF-hand domain-containing protein</fullName>
    </submittedName>
</protein>
<reference evidence="4" key="1">
    <citation type="submission" date="2022-11" db="UniProtKB">
        <authorList>
            <consortium name="WormBaseParasite"/>
        </authorList>
    </citation>
    <scope>IDENTIFICATION</scope>
</reference>
<name>A0A915JMR1_ROMCU</name>
<dbReference type="InterPro" id="IPR018247">
    <property type="entry name" value="EF_Hand_1_Ca_BS"/>
</dbReference>
<dbReference type="InterPro" id="IPR002048">
    <property type="entry name" value="EF_hand_dom"/>
</dbReference>
<sequence>RVKQIYGNDSQQTIYATSALKALFQGLIEKADKDNDTRVTTEEFVDLMKTCDPKDNHTWYNDYCISMFKLFDVSSDQKLDIAEYADGMQTYGADERTSNEAFRKFAK</sequence>
<dbReference type="GO" id="GO:0005509">
    <property type="term" value="F:calcium ion binding"/>
    <property type="evidence" value="ECO:0007669"/>
    <property type="project" value="InterPro"/>
</dbReference>
<dbReference type="Gene3D" id="1.10.238.10">
    <property type="entry name" value="EF-hand"/>
    <property type="match status" value="1"/>
</dbReference>
<proteinExistence type="predicted"/>
<dbReference type="InterPro" id="IPR011992">
    <property type="entry name" value="EF-hand-dom_pair"/>
</dbReference>
<keyword evidence="1" id="KW-0106">Calcium</keyword>
<feature type="domain" description="EF-hand" evidence="2">
    <location>
        <begin position="19"/>
        <end position="54"/>
    </location>
</feature>
<dbReference type="Proteomes" id="UP000887565">
    <property type="component" value="Unplaced"/>
</dbReference>
<dbReference type="WBParaSite" id="nRc.2.0.1.t27271-RA">
    <property type="protein sequence ID" value="nRc.2.0.1.t27271-RA"/>
    <property type="gene ID" value="nRc.2.0.1.g27271"/>
</dbReference>
<accession>A0A915JMR1</accession>
<dbReference type="PROSITE" id="PS50222">
    <property type="entry name" value="EF_HAND_2"/>
    <property type="match status" value="2"/>
</dbReference>
<dbReference type="SMART" id="SM00054">
    <property type="entry name" value="EFh"/>
    <property type="match status" value="2"/>
</dbReference>
<evidence type="ECO:0000259" key="2">
    <source>
        <dbReference type="PROSITE" id="PS50222"/>
    </source>
</evidence>
<feature type="domain" description="EF-hand" evidence="2">
    <location>
        <begin position="59"/>
        <end position="94"/>
    </location>
</feature>